<reference evidence="1 2" key="1">
    <citation type="journal article" date="2013" name="Proc. Natl. Acad. Sci. U.S.A.">
        <title>Twelve previously unknown phage genera are ubiquitous in global oceans.</title>
        <authorList>
            <person name="Holmfeldt K."/>
            <person name="Solonenko N."/>
            <person name="Shah M."/>
            <person name="Corrier K."/>
            <person name="Riemann L."/>
            <person name="Verberkmoes N.C."/>
            <person name="Sullivan M.B."/>
        </authorList>
    </citation>
    <scope>NUCLEOTIDE SEQUENCE [LARGE SCALE GENOMIC DNA]</scope>
    <source>
        <strain evidence="1">Phi14:2</strain>
    </source>
</reference>
<protein>
    <submittedName>
        <fullName evidence="1">Uncharacterized protein</fullName>
    </submittedName>
</protein>
<dbReference type="KEGG" id="vg:16797509"/>
<accession>S0A275</accession>
<dbReference type="Proteomes" id="UP000014725">
    <property type="component" value="Segment"/>
</dbReference>
<dbReference type="GeneID" id="16797509"/>
<organism evidence="1 2">
    <name type="scientific">Cellulophaga phage phi14:2</name>
    <dbReference type="NCBI Taxonomy" id="1327990"/>
    <lineage>
        <taxon>Viruses</taxon>
        <taxon>Duplodnaviria</taxon>
        <taxon>Heunggongvirae</taxon>
        <taxon>Uroviricota</taxon>
        <taxon>Caudoviricetes</taxon>
        <taxon>Crassvirales</taxon>
        <taxon>Steigviridae</taxon>
        <taxon>Asinivirinae</taxon>
        <taxon>Akihdevirus</taxon>
        <taxon>Akihdevirus balticus</taxon>
    </lineage>
</organism>
<evidence type="ECO:0000313" key="2">
    <source>
        <dbReference type="Proteomes" id="UP000014725"/>
    </source>
</evidence>
<keyword evidence="2" id="KW-1185">Reference proteome</keyword>
<dbReference type="EMBL" id="KC821624">
    <property type="protein sequence ID" value="AGO48905.1"/>
    <property type="molecule type" value="Genomic_DNA"/>
</dbReference>
<proteinExistence type="predicted"/>
<reference evidence="2" key="2">
    <citation type="submission" date="2013-03" db="EMBL/GenBank/DDBJ databases">
        <title>The Cellulophaga phages: a novel, diverse, and globally ubiquitous model system.</title>
        <authorList>
            <person name="Holmfeldt K."/>
            <person name="Solonenko N."/>
            <person name="Shah M."/>
            <person name="Corrier K."/>
            <person name="Riemann L."/>
            <person name="VerBerkmoes N.C."/>
            <person name="Sullivan M.B."/>
        </authorList>
    </citation>
    <scope>NUCLEOTIDE SEQUENCE [LARGE SCALE GENOMIC DNA]</scope>
</reference>
<name>S0A275_9CAUD</name>
<gene>
    <name evidence="1" type="ORF">Phi14:2_gp027</name>
</gene>
<evidence type="ECO:0000313" key="1">
    <source>
        <dbReference type="EMBL" id="AGO48905.1"/>
    </source>
</evidence>
<sequence length="102" mass="11634">MGTIIGNHKLHFVYENEPLVLNHNQTIEKLQKTTTCVVTENNEENTEVARGTVKLYHKDIDQNVTARHNAFNKAIDSIESRELKGQIIAGYYNSPIKKPKTK</sequence>